<feature type="cross-link" description="Glycyl lysine isopeptide (Lys-Gly) (interchain with G-Cter in ubiquitin)" evidence="6">
    <location>
        <position position="39"/>
    </location>
</feature>
<accession>A0AAV2Q218</accession>
<evidence type="ECO:0000259" key="8">
    <source>
        <dbReference type="Pfam" id="PF08784"/>
    </source>
</evidence>
<dbReference type="GO" id="GO:0003697">
    <property type="term" value="F:single-stranded DNA binding"/>
    <property type="evidence" value="ECO:0007669"/>
    <property type="project" value="TreeGrafter"/>
</dbReference>
<dbReference type="GO" id="GO:0006260">
    <property type="term" value="P:DNA replication"/>
    <property type="evidence" value="ECO:0007669"/>
    <property type="project" value="UniProtKB-KW"/>
</dbReference>
<dbReference type="GO" id="GO:0000724">
    <property type="term" value="P:double-strand break repair via homologous recombination"/>
    <property type="evidence" value="ECO:0007669"/>
    <property type="project" value="TreeGrafter"/>
</dbReference>
<dbReference type="Pfam" id="PF08784">
    <property type="entry name" value="RPA_C"/>
    <property type="match status" value="1"/>
</dbReference>
<dbReference type="GO" id="GO:0005662">
    <property type="term" value="C:DNA replication factor A complex"/>
    <property type="evidence" value="ECO:0007669"/>
    <property type="project" value="TreeGrafter"/>
</dbReference>
<feature type="compositionally biased region" description="Gly residues" evidence="7">
    <location>
        <begin position="1"/>
        <end position="23"/>
    </location>
</feature>
<dbReference type="EMBL" id="CAXKWB010003355">
    <property type="protein sequence ID" value="CAL4069026.1"/>
    <property type="molecule type" value="Genomic_DNA"/>
</dbReference>
<reference evidence="9 10" key="1">
    <citation type="submission" date="2024-05" db="EMBL/GenBank/DDBJ databases">
        <authorList>
            <person name="Wallberg A."/>
        </authorList>
    </citation>
    <scope>NUCLEOTIDE SEQUENCE [LARGE SCALE GENOMIC DNA]</scope>
</reference>
<keyword evidence="5" id="KW-0539">Nucleus</keyword>
<evidence type="ECO:0000313" key="9">
    <source>
        <dbReference type="EMBL" id="CAL4069026.1"/>
    </source>
</evidence>
<comment type="caution">
    <text evidence="9">The sequence shown here is derived from an EMBL/GenBank/DDBJ whole genome shotgun (WGS) entry which is preliminary data.</text>
</comment>
<gene>
    <name evidence="9" type="ORF">MNOR_LOCUS7565</name>
</gene>
<comment type="subcellular location">
    <subcellularLocation>
        <location evidence="1">Nucleus</location>
    </subcellularLocation>
</comment>
<dbReference type="GO" id="GO:0006289">
    <property type="term" value="P:nucleotide-excision repair"/>
    <property type="evidence" value="ECO:0007669"/>
    <property type="project" value="TreeGrafter"/>
</dbReference>
<evidence type="ECO:0000256" key="1">
    <source>
        <dbReference type="ARBA" id="ARBA00004123"/>
    </source>
</evidence>
<feature type="cross-link" description="Glycyl lysine isopeptide (Lys-Gly) (interchain with G-Cter in ubiquitin)" evidence="6">
    <location>
        <position position="38"/>
    </location>
</feature>
<protein>
    <recommendedName>
        <fullName evidence="8">Replication protein A C-terminal domain-containing protein</fullName>
    </recommendedName>
</protein>
<evidence type="ECO:0000256" key="4">
    <source>
        <dbReference type="ARBA" id="ARBA00023125"/>
    </source>
</evidence>
<evidence type="ECO:0000256" key="7">
    <source>
        <dbReference type="SAM" id="MobiDB-lite"/>
    </source>
</evidence>
<dbReference type="InterPro" id="IPR036388">
    <property type="entry name" value="WH-like_DNA-bd_sf"/>
</dbReference>
<dbReference type="PANTHER" id="PTHR13989">
    <property type="entry name" value="REPLICATION PROTEIN A-RELATED"/>
    <property type="match status" value="1"/>
</dbReference>
<dbReference type="Gene3D" id="2.40.50.140">
    <property type="entry name" value="Nucleic acid-binding proteins"/>
    <property type="match status" value="1"/>
</dbReference>
<organism evidence="9 10">
    <name type="scientific">Meganyctiphanes norvegica</name>
    <name type="common">Northern krill</name>
    <name type="synonym">Thysanopoda norvegica</name>
    <dbReference type="NCBI Taxonomy" id="48144"/>
    <lineage>
        <taxon>Eukaryota</taxon>
        <taxon>Metazoa</taxon>
        <taxon>Ecdysozoa</taxon>
        <taxon>Arthropoda</taxon>
        <taxon>Crustacea</taxon>
        <taxon>Multicrustacea</taxon>
        <taxon>Malacostraca</taxon>
        <taxon>Eumalacostraca</taxon>
        <taxon>Eucarida</taxon>
        <taxon>Euphausiacea</taxon>
        <taxon>Euphausiidae</taxon>
        <taxon>Meganyctiphanes</taxon>
    </lineage>
</organism>
<dbReference type="PANTHER" id="PTHR13989:SF16">
    <property type="entry name" value="REPLICATION PROTEIN A2"/>
    <property type="match status" value="1"/>
</dbReference>
<dbReference type="CDD" id="cd04478">
    <property type="entry name" value="RPA2_DBD_D"/>
    <property type="match status" value="1"/>
</dbReference>
<keyword evidence="3" id="KW-0235">DNA replication</keyword>
<evidence type="ECO:0000256" key="2">
    <source>
        <dbReference type="ARBA" id="ARBA00007815"/>
    </source>
</evidence>
<dbReference type="GO" id="GO:0035861">
    <property type="term" value="C:site of double-strand break"/>
    <property type="evidence" value="ECO:0007669"/>
    <property type="project" value="TreeGrafter"/>
</dbReference>
<feature type="domain" description="Replication protein A C-terminal" evidence="8">
    <location>
        <begin position="190"/>
        <end position="277"/>
    </location>
</feature>
<dbReference type="AlphaFoldDB" id="A0AAV2Q218"/>
<dbReference type="Gene3D" id="1.10.10.10">
    <property type="entry name" value="Winged helix-like DNA-binding domain superfamily/Winged helix DNA-binding domain"/>
    <property type="match status" value="1"/>
</dbReference>
<evidence type="ECO:0000256" key="3">
    <source>
        <dbReference type="ARBA" id="ARBA00022705"/>
    </source>
</evidence>
<dbReference type="FunFam" id="1.10.10.10:FF:000168">
    <property type="entry name" value="Replication protein A 32 kDa subunit"/>
    <property type="match status" value="1"/>
</dbReference>
<sequence>MWNSTGGGYGEGGFDSSNAGGGFMDTSAQFGTPGQGEKKARRSQNLVPITIKQVLQSPDDTITVAEMEVHMVQIVGVIRSVDVTSTKITYTLSDSTGTIDAVQWLETDSDDDDGSRSALMENTYCRLAGSVRSHQGKRNLMIFKIAPVTDLNLITTHILQVMHSQLKLENISRMQKEGGMGGGPMNTGGGMSHSLVGAGNFDGGSSSAGGGGFSGVTGLTGQQNMVYQVINTSKDEQGASRDSIYGALMGKVGRTQVDEQLEFLSSEGHIYSTVDDDHFRTTDG</sequence>
<name>A0AAV2Q218_MEGNR</name>
<dbReference type="SUPFAM" id="SSF46785">
    <property type="entry name" value="Winged helix' DNA-binding domain"/>
    <property type="match status" value="1"/>
</dbReference>
<keyword evidence="4" id="KW-0238">DNA-binding</keyword>
<feature type="region of interest" description="Disordered" evidence="7">
    <location>
        <begin position="1"/>
        <end position="42"/>
    </location>
</feature>
<dbReference type="PIRSF" id="PIRSF036949">
    <property type="entry name" value="RPA32"/>
    <property type="match status" value="1"/>
</dbReference>
<dbReference type="InterPro" id="IPR040260">
    <property type="entry name" value="RFA2-like"/>
</dbReference>
<comment type="similarity">
    <text evidence="2">Belongs to the replication factor A protein 2 family.</text>
</comment>
<dbReference type="InterPro" id="IPR014646">
    <property type="entry name" value="Rfa2/RPA32"/>
</dbReference>
<dbReference type="GO" id="GO:0000781">
    <property type="term" value="C:chromosome, telomeric region"/>
    <property type="evidence" value="ECO:0007669"/>
    <property type="project" value="TreeGrafter"/>
</dbReference>
<evidence type="ECO:0000256" key="5">
    <source>
        <dbReference type="ARBA" id="ARBA00023242"/>
    </source>
</evidence>
<evidence type="ECO:0000313" key="10">
    <source>
        <dbReference type="Proteomes" id="UP001497623"/>
    </source>
</evidence>
<proteinExistence type="inferred from homology"/>
<keyword evidence="10" id="KW-1185">Reference proteome</keyword>
<dbReference type="SUPFAM" id="SSF50249">
    <property type="entry name" value="Nucleic acid-binding proteins"/>
    <property type="match status" value="1"/>
</dbReference>
<dbReference type="InterPro" id="IPR012340">
    <property type="entry name" value="NA-bd_OB-fold"/>
</dbReference>
<dbReference type="InterPro" id="IPR014892">
    <property type="entry name" value="RPA_C"/>
</dbReference>
<dbReference type="Proteomes" id="UP001497623">
    <property type="component" value="Unassembled WGS sequence"/>
</dbReference>
<evidence type="ECO:0000256" key="6">
    <source>
        <dbReference type="PIRSR" id="PIRSR036949-1"/>
    </source>
</evidence>
<dbReference type="InterPro" id="IPR036390">
    <property type="entry name" value="WH_DNA-bd_sf"/>
</dbReference>